<dbReference type="InterPro" id="IPR038344">
    <property type="entry name" value="EF-G_N_sf"/>
</dbReference>
<reference evidence="3" key="1">
    <citation type="journal article" date="2014" name="Int. J. Syst. Evol. Microbiol.">
        <title>Complete genome sequence of Corynebacterium casei LMG S-19264T (=DSM 44701T), isolated from a smear-ripened cheese.</title>
        <authorList>
            <consortium name="US DOE Joint Genome Institute (JGI-PGF)"/>
            <person name="Walter F."/>
            <person name="Albersmeier A."/>
            <person name="Kalinowski J."/>
            <person name="Ruckert C."/>
        </authorList>
    </citation>
    <scope>NUCLEOTIDE SEQUENCE</scope>
    <source>
        <strain evidence="3">CCM 8433</strain>
    </source>
</reference>
<dbReference type="GO" id="GO:0003746">
    <property type="term" value="F:translation elongation factor activity"/>
    <property type="evidence" value="ECO:0007669"/>
    <property type="project" value="UniProtKB-KW"/>
</dbReference>
<evidence type="ECO:0000259" key="1">
    <source>
        <dbReference type="Pfam" id="PF07299"/>
    </source>
</evidence>
<name>A0A917JFR1_9ENTE</name>
<proteinExistence type="predicted"/>
<evidence type="ECO:0000313" key="4">
    <source>
        <dbReference type="Proteomes" id="UP000622610"/>
    </source>
</evidence>
<dbReference type="Pfam" id="PF16571">
    <property type="entry name" value="FBP_C"/>
    <property type="match status" value="1"/>
</dbReference>
<organism evidence="3 4">
    <name type="scientific">Enterococcus alcedinis</name>
    <dbReference type="NCBI Taxonomy" id="1274384"/>
    <lineage>
        <taxon>Bacteria</taxon>
        <taxon>Bacillati</taxon>
        <taxon>Bacillota</taxon>
        <taxon>Bacilli</taxon>
        <taxon>Lactobacillales</taxon>
        <taxon>Enterococcaceae</taxon>
        <taxon>Enterococcus</taxon>
    </lineage>
</organism>
<protein>
    <submittedName>
        <fullName evidence="3">Elongation factor G-binding protein</fullName>
    </submittedName>
</protein>
<keyword evidence="3" id="KW-0648">Protein biosynthesis</keyword>
<dbReference type="InterPro" id="IPR032330">
    <property type="entry name" value="EF-G-binding_C"/>
</dbReference>
<feature type="domain" description="Elongation factor G-binding protein C-terminal treble-clef zinc-finger" evidence="2">
    <location>
        <begin position="100"/>
        <end position="201"/>
    </location>
</feature>
<evidence type="ECO:0000259" key="2">
    <source>
        <dbReference type="Pfam" id="PF16571"/>
    </source>
</evidence>
<dbReference type="Proteomes" id="UP000622610">
    <property type="component" value="Unassembled WGS sequence"/>
</dbReference>
<feature type="domain" description="Elongation factor G-binding protein N-terminal" evidence="1">
    <location>
        <begin position="4"/>
        <end position="87"/>
    </location>
</feature>
<dbReference type="Pfam" id="PF07299">
    <property type="entry name" value="EF-G-binding_N"/>
    <property type="match status" value="1"/>
</dbReference>
<dbReference type="RefSeq" id="WP_188366797.1">
    <property type="nucleotide sequence ID" value="NZ_BMDT01000002.1"/>
</dbReference>
<sequence length="214" mass="24821">MHPFLEPYNYYFLREQTQLLAQTHRSVNDRSTIQAVRGLAFETIKEELSHLTQEELAIVMAIEKITDSQREVDRYLENLRLFVRPFKQPSEAGVKKAFAKTKKIQMPDWETIDLKEYSFYAWNDPGQQSKFILYYQNAKLQGLQGTISNEVKKGICTICHGTSGVSLFTVKGKVNKDGQYKTKGNYICYNSEACNRQLQTRTHFDAFIEQVKAK</sequence>
<keyword evidence="4" id="KW-1185">Reference proteome</keyword>
<dbReference type="InterPro" id="IPR010841">
    <property type="entry name" value="EF-G-binding_N"/>
</dbReference>
<dbReference type="AlphaFoldDB" id="A0A917JFR1"/>
<dbReference type="Gene3D" id="1.20.1280.250">
    <property type="match status" value="1"/>
</dbReference>
<dbReference type="EMBL" id="BMDT01000002">
    <property type="protein sequence ID" value="GGI64950.1"/>
    <property type="molecule type" value="Genomic_DNA"/>
</dbReference>
<reference evidence="3" key="2">
    <citation type="submission" date="2020-09" db="EMBL/GenBank/DDBJ databases">
        <authorList>
            <person name="Sun Q."/>
            <person name="Sedlacek I."/>
        </authorList>
    </citation>
    <scope>NUCLEOTIDE SEQUENCE</scope>
    <source>
        <strain evidence="3">CCM 8433</strain>
    </source>
</reference>
<gene>
    <name evidence="3" type="ORF">GCM10011482_06040</name>
</gene>
<keyword evidence="3" id="KW-0251">Elongation factor</keyword>
<comment type="caution">
    <text evidence="3">The sequence shown here is derived from an EMBL/GenBank/DDBJ whole genome shotgun (WGS) entry which is preliminary data.</text>
</comment>
<evidence type="ECO:0000313" key="3">
    <source>
        <dbReference type="EMBL" id="GGI64950.1"/>
    </source>
</evidence>
<dbReference type="CDD" id="cd16342">
    <property type="entry name" value="FusC_FusB"/>
    <property type="match status" value="1"/>
</dbReference>
<accession>A0A917JFR1</accession>